<dbReference type="OrthoDB" id="2193813at2759"/>
<dbReference type="GO" id="GO:0046982">
    <property type="term" value="F:protein heterodimerization activity"/>
    <property type="evidence" value="ECO:0007669"/>
    <property type="project" value="InterPro"/>
</dbReference>
<evidence type="ECO:0000256" key="6">
    <source>
        <dbReference type="ARBA" id="ARBA00023242"/>
    </source>
</evidence>
<proteinExistence type="inferred from homology"/>
<dbReference type="GO" id="GO:0005669">
    <property type="term" value="C:transcription factor TFIID complex"/>
    <property type="evidence" value="ECO:0007669"/>
    <property type="project" value="InterPro"/>
</dbReference>
<sequence>PNEYHVNRTALQRSIALALEHVGFDTATEEALESFTLMTETYLASLCEDIMSRANHARRNMTIPTDFELSLKYFNVDLTNLKRHRRNAIPREKIRAPEQEINPKEMNTFRDLPTLDQELSGKPDKDTKLYIPKYFPDFPSTHTYKYTPTDIESVTKIREAAAVQAKQAEEALRKLVRASKMASLKDLRSTAEKNPVAKVKYDLWEDMMKEMIEERGSANRKNDAAREDVADHSMIANSQKKYFRREIPRSQKK</sequence>
<dbReference type="SMART" id="SM00576">
    <property type="entry name" value="BTP"/>
    <property type="match status" value="1"/>
</dbReference>
<feature type="region of interest" description="Disordered" evidence="7">
    <location>
        <begin position="214"/>
        <end position="253"/>
    </location>
</feature>
<evidence type="ECO:0000313" key="10">
    <source>
        <dbReference type="Proteomes" id="UP000803844"/>
    </source>
</evidence>
<evidence type="ECO:0000256" key="1">
    <source>
        <dbReference type="ARBA" id="ARBA00004123"/>
    </source>
</evidence>
<dbReference type="Proteomes" id="UP000803844">
    <property type="component" value="Unassembled WGS sequence"/>
</dbReference>
<dbReference type="Pfam" id="PF10406">
    <property type="entry name" value="TAF8_C"/>
    <property type="match status" value="1"/>
</dbReference>
<dbReference type="PANTHER" id="PTHR46469">
    <property type="entry name" value="TRANSCRIPTION INITIATION FACTOR TFIID SUBUNIT 8"/>
    <property type="match status" value="1"/>
</dbReference>
<feature type="domain" description="Bromodomain associated" evidence="8">
    <location>
        <begin position="4"/>
        <end position="80"/>
    </location>
</feature>
<keyword evidence="5" id="KW-0804">Transcription</keyword>
<dbReference type="EMBL" id="MU032352">
    <property type="protein sequence ID" value="KAF3760990.1"/>
    <property type="molecule type" value="Genomic_DNA"/>
</dbReference>
<dbReference type="InterPro" id="IPR037818">
    <property type="entry name" value="TAF8"/>
</dbReference>
<reference evidence="9" key="1">
    <citation type="journal article" date="2020" name="Phytopathology">
        <title>Genome sequence of the chestnut blight fungus Cryphonectria parasitica EP155: A fundamental resource for an archetypical invasive plant pathogen.</title>
        <authorList>
            <person name="Crouch J.A."/>
            <person name="Dawe A."/>
            <person name="Aerts A."/>
            <person name="Barry K."/>
            <person name="Churchill A.C.L."/>
            <person name="Grimwood J."/>
            <person name="Hillman B."/>
            <person name="Milgroom M.G."/>
            <person name="Pangilinan J."/>
            <person name="Smith M."/>
            <person name="Salamov A."/>
            <person name="Schmutz J."/>
            <person name="Yadav J."/>
            <person name="Grigoriev I.V."/>
            <person name="Nuss D."/>
        </authorList>
    </citation>
    <scope>NUCLEOTIDE SEQUENCE</scope>
    <source>
        <strain evidence="9">EP155</strain>
    </source>
</reference>
<evidence type="ECO:0000256" key="5">
    <source>
        <dbReference type="ARBA" id="ARBA00023163"/>
    </source>
</evidence>
<dbReference type="Gene3D" id="1.10.20.10">
    <property type="entry name" value="Histone, subunit A"/>
    <property type="match status" value="1"/>
</dbReference>
<keyword evidence="4" id="KW-0805">Transcription regulation</keyword>
<feature type="non-terminal residue" evidence="9">
    <location>
        <position position="1"/>
    </location>
</feature>
<dbReference type="AlphaFoldDB" id="A0A9P4XUI3"/>
<dbReference type="CDD" id="cd08049">
    <property type="entry name" value="TAF8"/>
    <property type="match status" value="1"/>
</dbReference>
<evidence type="ECO:0000256" key="4">
    <source>
        <dbReference type="ARBA" id="ARBA00023015"/>
    </source>
</evidence>
<evidence type="ECO:0000256" key="2">
    <source>
        <dbReference type="ARBA" id="ARBA00008767"/>
    </source>
</evidence>
<protein>
    <recommendedName>
        <fullName evidence="3">Transcription initiation factor TFIID subunit 8</fullName>
    </recommendedName>
</protein>
<dbReference type="GO" id="GO:0006367">
    <property type="term" value="P:transcription initiation at RNA polymerase II promoter"/>
    <property type="evidence" value="ECO:0007669"/>
    <property type="project" value="TreeGrafter"/>
</dbReference>
<evidence type="ECO:0000256" key="7">
    <source>
        <dbReference type="SAM" id="MobiDB-lite"/>
    </source>
</evidence>
<dbReference type="GeneID" id="63832740"/>
<gene>
    <name evidence="9" type="ORF">M406DRAFT_222050</name>
</gene>
<comment type="caution">
    <text evidence="9">The sequence shown here is derived from an EMBL/GenBank/DDBJ whole genome shotgun (WGS) entry which is preliminary data.</text>
</comment>
<keyword evidence="6" id="KW-0539">Nucleus</keyword>
<dbReference type="PANTHER" id="PTHR46469:SF1">
    <property type="entry name" value="TRANSCRIPTION INITIATION FACTOR TFIID SUBUNIT 8"/>
    <property type="match status" value="1"/>
</dbReference>
<feature type="non-terminal residue" evidence="9">
    <location>
        <position position="253"/>
    </location>
</feature>
<dbReference type="InterPro" id="IPR009072">
    <property type="entry name" value="Histone-fold"/>
</dbReference>
<feature type="compositionally biased region" description="Basic and acidic residues" evidence="7">
    <location>
        <begin position="244"/>
        <end position="253"/>
    </location>
</feature>
<feature type="compositionally biased region" description="Basic and acidic residues" evidence="7">
    <location>
        <begin position="214"/>
        <end position="231"/>
    </location>
</feature>
<comment type="subcellular location">
    <subcellularLocation>
        <location evidence="1">Nucleus</location>
    </subcellularLocation>
</comment>
<evidence type="ECO:0000313" key="9">
    <source>
        <dbReference type="EMBL" id="KAF3760990.1"/>
    </source>
</evidence>
<dbReference type="Pfam" id="PF07524">
    <property type="entry name" value="Bromo_TP"/>
    <property type="match status" value="1"/>
</dbReference>
<dbReference type="InterPro" id="IPR019473">
    <property type="entry name" value="TFIID_su8_C"/>
</dbReference>
<dbReference type="InterPro" id="IPR006565">
    <property type="entry name" value="BTP"/>
</dbReference>
<evidence type="ECO:0000256" key="3">
    <source>
        <dbReference type="ARBA" id="ARBA00017307"/>
    </source>
</evidence>
<comment type="similarity">
    <text evidence="2">Belongs to the TAF8 family.</text>
</comment>
<accession>A0A9P4XUI3</accession>
<evidence type="ECO:0000259" key="8">
    <source>
        <dbReference type="SMART" id="SM00576"/>
    </source>
</evidence>
<organism evidence="9 10">
    <name type="scientific">Cryphonectria parasitica (strain ATCC 38755 / EP155)</name>
    <dbReference type="NCBI Taxonomy" id="660469"/>
    <lineage>
        <taxon>Eukaryota</taxon>
        <taxon>Fungi</taxon>
        <taxon>Dikarya</taxon>
        <taxon>Ascomycota</taxon>
        <taxon>Pezizomycotina</taxon>
        <taxon>Sordariomycetes</taxon>
        <taxon>Sordariomycetidae</taxon>
        <taxon>Diaporthales</taxon>
        <taxon>Cryphonectriaceae</taxon>
        <taxon>Cryphonectria-Endothia species complex</taxon>
        <taxon>Cryphonectria</taxon>
    </lineage>
</organism>
<dbReference type="CDD" id="cd00076">
    <property type="entry name" value="HFD_SF"/>
    <property type="match status" value="1"/>
</dbReference>
<keyword evidence="10" id="KW-1185">Reference proteome</keyword>
<name>A0A9P4XUI3_CRYP1</name>
<dbReference type="RefSeq" id="XP_040771969.1">
    <property type="nucleotide sequence ID" value="XM_040915611.1"/>
</dbReference>